<proteinExistence type="inferred from homology"/>
<dbReference type="PROSITE" id="PS51309">
    <property type="entry name" value="PABC"/>
    <property type="match status" value="1"/>
</dbReference>
<dbReference type="PROSITE" id="PS50102">
    <property type="entry name" value="RRM"/>
    <property type="match status" value="1"/>
</dbReference>
<comment type="similarity">
    <text evidence="1">Belongs to the polyadenylate-binding protein type-1 family.</text>
</comment>
<dbReference type="GO" id="GO:0003723">
    <property type="term" value="F:RNA binding"/>
    <property type="evidence" value="ECO:0007669"/>
    <property type="project" value="UniProtKB-UniRule"/>
</dbReference>
<dbReference type="GO" id="GO:0000209">
    <property type="term" value="P:protein polyubiquitination"/>
    <property type="evidence" value="ECO:0007669"/>
    <property type="project" value="TreeGrafter"/>
</dbReference>
<accession>A0AAV4AZZ3</accession>
<dbReference type="Pfam" id="PF00658">
    <property type="entry name" value="MLLE"/>
    <property type="match status" value="1"/>
</dbReference>
<dbReference type="GO" id="GO:0005737">
    <property type="term" value="C:cytoplasm"/>
    <property type="evidence" value="ECO:0007669"/>
    <property type="project" value="TreeGrafter"/>
</dbReference>
<feature type="domain" description="RRM" evidence="3">
    <location>
        <begin position="1"/>
        <end position="45"/>
    </location>
</feature>
<dbReference type="InterPro" id="IPR036053">
    <property type="entry name" value="PABP-dom"/>
</dbReference>
<dbReference type="SMART" id="SM00517">
    <property type="entry name" value="PolyA"/>
    <property type="match status" value="1"/>
</dbReference>
<organism evidence="5 6">
    <name type="scientific">Plakobranchus ocellatus</name>
    <dbReference type="NCBI Taxonomy" id="259542"/>
    <lineage>
        <taxon>Eukaryota</taxon>
        <taxon>Metazoa</taxon>
        <taxon>Spiralia</taxon>
        <taxon>Lophotrochozoa</taxon>
        <taxon>Mollusca</taxon>
        <taxon>Gastropoda</taxon>
        <taxon>Heterobranchia</taxon>
        <taxon>Euthyneura</taxon>
        <taxon>Panpulmonata</taxon>
        <taxon>Sacoglossa</taxon>
        <taxon>Placobranchoidea</taxon>
        <taxon>Plakobranchidae</taxon>
        <taxon>Plakobranchus</taxon>
    </lineage>
</organism>
<evidence type="ECO:0000259" key="4">
    <source>
        <dbReference type="PROSITE" id="PS51309"/>
    </source>
</evidence>
<dbReference type="InterPro" id="IPR000504">
    <property type="entry name" value="RRM_dom"/>
</dbReference>
<feature type="domain" description="PABC" evidence="4">
    <location>
        <begin position="211"/>
        <end position="288"/>
    </location>
</feature>
<reference evidence="5 6" key="1">
    <citation type="journal article" date="2021" name="Elife">
        <title>Chloroplast acquisition without the gene transfer in kleptoplastic sea slugs, Plakobranchus ocellatus.</title>
        <authorList>
            <person name="Maeda T."/>
            <person name="Takahashi S."/>
            <person name="Yoshida T."/>
            <person name="Shimamura S."/>
            <person name="Takaki Y."/>
            <person name="Nagai Y."/>
            <person name="Toyoda A."/>
            <person name="Suzuki Y."/>
            <person name="Arimoto A."/>
            <person name="Ishii H."/>
            <person name="Satoh N."/>
            <person name="Nishiyama T."/>
            <person name="Hasebe M."/>
            <person name="Maruyama T."/>
            <person name="Minagawa J."/>
            <person name="Obokata J."/>
            <person name="Shigenobu S."/>
        </authorList>
    </citation>
    <scope>NUCLEOTIDE SEQUENCE [LARGE SCALE GENOMIC DNA]</scope>
</reference>
<evidence type="ECO:0000256" key="1">
    <source>
        <dbReference type="ARBA" id="ARBA00008557"/>
    </source>
</evidence>
<name>A0AAV4AZZ3_9GAST</name>
<protein>
    <submittedName>
        <fullName evidence="5">Polyadenylate-binding protein</fullName>
    </submittedName>
</protein>
<dbReference type="Gene3D" id="1.10.1900.10">
    <property type="entry name" value="c-terminal domain of poly(a) binding protein"/>
    <property type="match status" value="1"/>
</dbReference>
<comment type="caution">
    <text evidence="5">The sequence shown here is derived from an EMBL/GenBank/DDBJ whole genome shotgun (WGS) entry which is preliminary data.</text>
</comment>
<evidence type="ECO:0000259" key="3">
    <source>
        <dbReference type="PROSITE" id="PS50102"/>
    </source>
</evidence>
<sequence length="297" mass="31615">MGEGGRSKSFGFVCFSSPEEATKAMTEMNGREIAGKPLYVALAQCKEDRRAHLASQHMQRLQTIRHGNMQLPIFNAADAGYFVPTMPQAQRGFFQPASMSSIRGPCIPWGANVQQSQTAVRPWPPVGGQAKHPQGGNSLPIVGQPVPVAAAGGGPRNVTMASMARGPAGAAGMQPPQVARAAYPGGCQQMGTQQPGRSMQQSHQSVVITGEKPLTATMLAAAPPQEQKQLLGERLFPLIQGMYPDLADKIAGMLLEIDNSELLHMLESDESLKMKVEEAVAVLLAHSAKDQAAAKKE</sequence>
<dbReference type="AlphaFoldDB" id="A0AAV4AZZ3"/>
<dbReference type="InterPro" id="IPR002004">
    <property type="entry name" value="PABP_HYD_C"/>
</dbReference>
<dbReference type="EMBL" id="BLXT01004515">
    <property type="protein sequence ID" value="GFO13915.1"/>
    <property type="molecule type" value="Genomic_DNA"/>
</dbReference>
<dbReference type="PANTHER" id="PTHR46276:SF1">
    <property type="entry name" value="E3 UBIQUITIN-PROTEIN LIGASE UBR5"/>
    <property type="match status" value="1"/>
</dbReference>
<dbReference type="InterPro" id="IPR012677">
    <property type="entry name" value="Nucleotide-bd_a/b_plait_sf"/>
</dbReference>
<dbReference type="FunFam" id="1.10.1900.10:FF:000001">
    <property type="entry name" value="Polyadenylate-binding protein"/>
    <property type="match status" value="1"/>
</dbReference>
<evidence type="ECO:0000313" key="5">
    <source>
        <dbReference type="EMBL" id="GFO13915.1"/>
    </source>
</evidence>
<dbReference type="GO" id="GO:0005634">
    <property type="term" value="C:nucleus"/>
    <property type="evidence" value="ECO:0007669"/>
    <property type="project" value="TreeGrafter"/>
</dbReference>
<evidence type="ECO:0000313" key="6">
    <source>
        <dbReference type="Proteomes" id="UP000735302"/>
    </source>
</evidence>
<evidence type="ECO:0000256" key="2">
    <source>
        <dbReference type="PROSITE-ProRule" id="PRU00176"/>
    </source>
</evidence>
<gene>
    <name evidence="5" type="ORF">PoB_004042000</name>
</gene>
<dbReference type="GO" id="GO:0034450">
    <property type="term" value="F:ubiquitin-ubiquitin ligase activity"/>
    <property type="evidence" value="ECO:0007669"/>
    <property type="project" value="TreeGrafter"/>
</dbReference>
<dbReference type="Gene3D" id="3.30.70.330">
    <property type="match status" value="1"/>
</dbReference>
<dbReference type="Pfam" id="PF00076">
    <property type="entry name" value="RRM_1"/>
    <property type="match status" value="1"/>
</dbReference>
<dbReference type="PANTHER" id="PTHR46276">
    <property type="entry name" value="E3 UBIQUITIN-PROTEIN LIGASE UBR5"/>
    <property type="match status" value="1"/>
</dbReference>
<dbReference type="InterPro" id="IPR035979">
    <property type="entry name" value="RBD_domain_sf"/>
</dbReference>
<dbReference type="SUPFAM" id="SSF63570">
    <property type="entry name" value="PABC (PABP) domain"/>
    <property type="match status" value="1"/>
</dbReference>
<dbReference type="GO" id="GO:0090263">
    <property type="term" value="P:positive regulation of canonical Wnt signaling pathway"/>
    <property type="evidence" value="ECO:0007669"/>
    <property type="project" value="TreeGrafter"/>
</dbReference>
<keyword evidence="2" id="KW-0694">RNA-binding</keyword>
<dbReference type="SUPFAM" id="SSF54928">
    <property type="entry name" value="RNA-binding domain, RBD"/>
    <property type="match status" value="1"/>
</dbReference>
<dbReference type="Proteomes" id="UP000735302">
    <property type="component" value="Unassembled WGS sequence"/>
</dbReference>
<keyword evidence="6" id="KW-1185">Reference proteome</keyword>